<dbReference type="Gene3D" id="2.60.300.12">
    <property type="entry name" value="HesB-like domain"/>
    <property type="match status" value="1"/>
</dbReference>
<dbReference type="Proteomes" id="UP000051006">
    <property type="component" value="Unassembled WGS sequence"/>
</dbReference>
<keyword evidence="3" id="KW-1185">Reference proteome</keyword>
<evidence type="ECO:0000259" key="1">
    <source>
        <dbReference type="Pfam" id="PF01521"/>
    </source>
</evidence>
<dbReference type="EMBL" id="JQCF01000001">
    <property type="protein sequence ID" value="KRO00715.1"/>
    <property type="molecule type" value="Genomic_DNA"/>
</dbReference>
<proteinExistence type="predicted"/>
<dbReference type="AlphaFoldDB" id="A0A0R2LLF9"/>
<dbReference type="STRING" id="993692.IV57_GL000032"/>
<gene>
    <name evidence="2" type="ORF">IV57_GL000032</name>
</gene>
<accession>A0A0R2LLF9</accession>
<sequence length="122" mass="13899">MKLTITSEALKRINKIMTPNDVLVLDVDDGSGGFSKSYLKHLEYQLLIVDRKILPAEFDQTLVSNIGPIYFSKDTEWFLYQNMRIEFKANSSTYRLWSTTGLLGSLPIKRAVPKAVAEIELE</sequence>
<dbReference type="InterPro" id="IPR035903">
    <property type="entry name" value="HesB-like_dom_sf"/>
</dbReference>
<dbReference type="PATRIC" id="fig|993692.3.peg.31"/>
<feature type="domain" description="Core" evidence="1">
    <location>
        <begin position="1"/>
        <end position="103"/>
    </location>
</feature>
<dbReference type="Pfam" id="PF01521">
    <property type="entry name" value="Fe-S_biosyn"/>
    <property type="match status" value="1"/>
</dbReference>
<organism evidence="2 3">
    <name type="scientific">Companilactobacillus kimchiensis</name>
    <dbReference type="NCBI Taxonomy" id="993692"/>
    <lineage>
        <taxon>Bacteria</taxon>
        <taxon>Bacillati</taxon>
        <taxon>Bacillota</taxon>
        <taxon>Bacilli</taxon>
        <taxon>Lactobacillales</taxon>
        <taxon>Lactobacillaceae</taxon>
        <taxon>Companilactobacillus</taxon>
    </lineage>
</organism>
<dbReference type="SUPFAM" id="SSF89360">
    <property type="entry name" value="HesB-like domain"/>
    <property type="match status" value="1"/>
</dbReference>
<comment type="caution">
    <text evidence="2">The sequence shown here is derived from an EMBL/GenBank/DDBJ whole genome shotgun (WGS) entry which is preliminary data.</text>
</comment>
<evidence type="ECO:0000313" key="3">
    <source>
        <dbReference type="Proteomes" id="UP000051006"/>
    </source>
</evidence>
<protein>
    <recommendedName>
        <fullName evidence="1">Core domain-containing protein</fullName>
    </recommendedName>
</protein>
<evidence type="ECO:0000313" key="2">
    <source>
        <dbReference type="EMBL" id="KRO00715.1"/>
    </source>
</evidence>
<dbReference type="InterPro" id="IPR000361">
    <property type="entry name" value="ATAP_core_dom"/>
</dbReference>
<name>A0A0R2LLF9_9LACO</name>
<reference evidence="2 3" key="1">
    <citation type="journal article" date="2015" name="Genome Announc.">
        <title>Expanding the biotechnology potential of lactobacilli through comparative genomics of 213 strains and associated genera.</title>
        <authorList>
            <person name="Sun Z."/>
            <person name="Harris H.M."/>
            <person name="McCann A."/>
            <person name="Guo C."/>
            <person name="Argimon S."/>
            <person name="Zhang W."/>
            <person name="Yang X."/>
            <person name="Jeffery I.B."/>
            <person name="Cooney J.C."/>
            <person name="Kagawa T.F."/>
            <person name="Liu W."/>
            <person name="Song Y."/>
            <person name="Salvetti E."/>
            <person name="Wrobel A."/>
            <person name="Rasinkangas P."/>
            <person name="Parkhill J."/>
            <person name="Rea M.C."/>
            <person name="O'Sullivan O."/>
            <person name="Ritari J."/>
            <person name="Douillard F.P."/>
            <person name="Paul Ross R."/>
            <person name="Yang R."/>
            <person name="Briner A.E."/>
            <person name="Felis G.E."/>
            <person name="de Vos W.M."/>
            <person name="Barrangou R."/>
            <person name="Klaenhammer T.R."/>
            <person name="Caufield P.W."/>
            <person name="Cui Y."/>
            <person name="Zhang H."/>
            <person name="O'Toole P.W."/>
        </authorList>
    </citation>
    <scope>NUCLEOTIDE SEQUENCE [LARGE SCALE GENOMIC DNA]</scope>
    <source>
        <strain evidence="2 3">DSM 24716</strain>
    </source>
</reference>
<dbReference type="RefSeq" id="WP_057879459.1">
    <property type="nucleotide sequence ID" value="NZ_JQCF01000001.1"/>
</dbReference>
<dbReference type="OrthoDB" id="2361502at2"/>